<dbReference type="GO" id="GO:0005730">
    <property type="term" value="C:nucleolus"/>
    <property type="evidence" value="ECO:0007669"/>
    <property type="project" value="UniProtKB-SubCell"/>
</dbReference>
<dbReference type="GO" id="GO:0003677">
    <property type="term" value="F:DNA binding"/>
    <property type="evidence" value="ECO:0007669"/>
    <property type="project" value="InterPro"/>
</dbReference>
<comment type="caution">
    <text evidence="6">The sequence shown here is derived from an EMBL/GenBank/DDBJ whole genome shotgun (WGS) entry which is preliminary data.</text>
</comment>
<dbReference type="PANTHER" id="PTHR14440">
    <property type="entry name" value="DNA-DIRECTED RNA POLYMERASE I SUBUNIT RPA49"/>
    <property type="match status" value="1"/>
</dbReference>
<dbReference type="AlphaFoldDB" id="A0A2I0JKH6"/>
<comment type="subcellular location">
    <subcellularLocation>
        <location evidence="1">Nucleus</location>
        <location evidence="1">Nucleolus</location>
    </subcellularLocation>
</comment>
<evidence type="ECO:0000256" key="4">
    <source>
        <dbReference type="ARBA" id="ARBA00023163"/>
    </source>
</evidence>
<reference evidence="6 7" key="1">
    <citation type="submission" date="2017-11" db="EMBL/GenBank/DDBJ databases">
        <title>De-novo sequencing of pomegranate (Punica granatum L.) genome.</title>
        <authorList>
            <person name="Akparov Z."/>
            <person name="Amiraslanov A."/>
            <person name="Hajiyeva S."/>
            <person name="Abbasov M."/>
            <person name="Kaur K."/>
            <person name="Hamwieh A."/>
            <person name="Solovyev V."/>
            <person name="Salamov A."/>
            <person name="Braich B."/>
            <person name="Kosarev P."/>
            <person name="Mahmoud A."/>
            <person name="Hajiyev E."/>
            <person name="Babayeva S."/>
            <person name="Izzatullayeva V."/>
            <person name="Mammadov A."/>
            <person name="Mammadov A."/>
            <person name="Sharifova S."/>
            <person name="Ojaghi J."/>
            <person name="Eynullazada K."/>
            <person name="Bayramov B."/>
            <person name="Abdulazimova A."/>
            <person name="Shahmuradov I."/>
        </authorList>
    </citation>
    <scope>NUCLEOTIDE SEQUENCE [LARGE SCALE GENOMIC DNA]</scope>
    <source>
        <strain evidence="7">cv. AG2017</strain>
        <tissue evidence="6">Leaf</tissue>
    </source>
</reference>
<protein>
    <submittedName>
        <fullName evidence="6">Uncharacterized protein</fullName>
    </submittedName>
</protein>
<evidence type="ECO:0000313" key="6">
    <source>
        <dbReference type="EMBL" id="PKI56764.1"/>
    </source>
</evidence>
<dbReference type="STRING" id="22663.A0A2I0JKH6"/>
<keyword evidence="4" id="KW-0804">Transcription</keyword>
<dbReference type="Pfam" id="PF06870">
    <property type="entry name" value="RNA_pol_I_A49"/>
    <property type="match status" value="1"/>
</dbReference>
<dbReference type="GO" id="GO:0006351">
    <property type="term" value="P:DNA-templated transcription"/>
    <property type="evidence" value="ECO:0007669"/>
    <property type="project" value="InterPro"/>
</dbReference>
<proteinExistence type="inferred from homology"/>
<evidence type="ECO:0000256" key="5">
    <source>
        <dbReference type="ARBA" id="ARBA00023242"/>
    </source>
</evidence>
<keyword evidence="5" id="KW-0539">Nucleus</keyword>
<dbReference type="InterPro" id="IPR009668">
    <property type="entry name" value="RNA_pol-assoc_fac_A49-like"/>
</dbReference>
<comment type="similarity">
    <text evidence="2">Belongs to the eukaryotic RPA49/POLR1E RNA polymerase subunit family.</text>
</comment>
<dbReference type="GO" id="GO:0000428">
    <property type="term" value="C:DNA-directed RNA polymerase complex"/>
    <property type="evidence" value="ECO:0007669"/>
    <property type="project" value="UniProtKB-KW"/>
</dbReference>
<keyword evidence="7" id="KW-1185">Reference proteome</keyword>
<dbReference type="Proteomes" id="UP000233551">
    <property type="component" value="Unassembled WGS sequence"/>
</dbReference>
<keyword evidence="3" id="KW-0240">DNA-directed RNA polymerase</keyword>
<organism evidence="6 7">
    <name type="scientific">Punica granatum</name>
    <name type="common">Pomegranate</name>
    <dbReference type="NCBI Taxonomy" id="22663"/>
    <lineage>
        <taxon>Eukaryota</taxon>
        <taxon>Viridiplantae</taxon>
        <taxon>Streptophyta</taxon>
        <taxon>Embryophyta</taxon>
        <taxon>Tracheophyta</taxon>
        <taxon>Spermatophyta</taxon>
        <taxon>Magnoliopsida</taxon>
        <taxon>eudicotyledons</taxon>
        <taxon>Gunneridae</taxon>
        <taxon>Pentapetalae</taxon>
        <taxon>rosids</taxon>
        <taxon>malvids</taxon>
        <taxon>Myrtales</taxon>
        <taxon>Lythraceae</taxon>
        <taxon>Punica</taxon>
    </lineage>
</organism>
<sequence>MAIYSSGTFTLGDGPHPRWVAYLLGRRFSAVFAVLGNKVMLPKKVHLLISYILVLCPFVDNFRTTTRDIARDLRLSAIVARGVFEYLGCKFLKAGTAELLVPLKLPEPRRWRRDESQSSWCW</sequence>
<dbReference type="EMBL" id="PGOL01001572">
    <property type="protein sequence ID" value="PKI56764.1"/>
    <property type="molecule type" value="Genomic_DNA"/>
</dbReference>
<gene>
    <name evidence="6" type="ORF">CRG98_022825</name>
</gene>
<evidence type="ECO:0000256" key="3">
    <source>
        <dbReference type="ARBA" id="ARBA00022478"/>
    </source>
</evidence>
<accession>A0A2I0JKH6</accession>
<evidence type="ECO:0000256" key="2">
    <source>
        <dbReference type="ARBA" id="ARBA00009430"/>
    </source>
</evidence>
<name>A0A2I0JKH6_PUNGR</name>
<evidence type="ECO:0000313" key="7">
    <source>
        <dbReference type="Proteomes" id="UP000233551"/>
    </source>
</evidence>
<evidence type="ECO:0000256" key="1">
    <source>
        <dbReference type="ARBA" id="ARBA00004604"/>
    </source>
</evidence>